<dbReference type="GO" id="GO:0004594">
    <property type="term" value="F:pantothenate kinase activity"/>
    <property type="evidence" value="ECO:0007669"/>
    <property type="project" value="UniProtKB-EC"/>
</dbReference>
<dbReference type="InterPro" id="IPR036691">
    <property type="entry name" value="Endo/exonu/phosph_ase_sf"/>
</dbReference>
<evidence type="ECO:0000259" key="1">
    <source>
        <dbReference type="Pfam" id="PF22669"/>
    </source>
</evidence>
<keyword evidence="3" id="KW-1185">Reference proteome</keyword>
<feature type="domain" description="Inositol polyphosphate-related phosphatase" evidence="1">
    <location>
        <begin position="44"/>
        <end position="330"/>
    </location>
</feature>
<evidence type="ECO:0000313" key="3">
    <source>
        <dbReference type="Proteomes" id="UP000009027"/>
    </source>
</evidence>
<dbReference type="AlphaFoldDB" id="F9WV01"/>
<dbReference type="SUPFAM" id="SSF56219">
    <property type="entry name" value="DNase I-like"/>
    <property type="match status" value="1"/>
</dbReference>
<dbReference type="InterPro" id="IPR000300">
    <property type="entry name" value="IPPc"/>
</dbReference>
<accession>F9WV01</accession>
<gene>
    <name evidence="2" type="ORF">TvY486_0043020</name>
</gene>
<dbReference type="Pfam" id="PF22669">
    <property type="entry name" value="Exo_endo_phos2"/>
    <property type="match status" value="1"/>
</dbReference>
<reference evidence="2 3" key="1">
    <citation type="journal article" date="2012" name="Proc. Natl. Acad. Sci. U.S.A.">
        <title>Antigenic diversity is generated by distinct evolutionary mechanisms in African trypanosome species.</title>
        <authorList>
            <person name="Jackson A.P."/>
            <person name="Berry A."/>
            <person name="Aslett M."/>
            <person name="Allison H.C."/>
            <person name="Burton P."/>
            <person name="Vavrova-Anderson J."/>
            <person name="Brown R."/>
            <person name="Browne H."/>
            <person name="Corton N."/>
            <person name="Hauser H."/>
            <person name="Gamble J."/>
            <person name="Gilderthorp R."/>
            <person name="Marcello L."/>
            <person name="McQuillan J."/>
            <person name="Otto T.D."/>
            <person name="Quail M.A."/>
            <person name="Sanders M.J."/>
            <person name="van Tonder A."/>
            <person name="Ginger M.L."/>
            <person name="Field M.C."/>
            <person name="Barry J.D."/>
            <person name="Hertz-Fowler C."/>
            <person name="Berriman M."/>
        </authorList>
    </citation>
    <scope>NUCLEOTIDE SEQUENCE</scope>
    <source>
        <strain evidence="2 3">Y486</strain>
    </source>
</reference>
<dbReference type="PANTHER" id="PTHR16320">
    <property type="entry name" value="SPHINGOMYELINASE FAMILY MEMBER"/>
    <property type="match status" value="1"/>
</dbReference>
<organism evidence="2 3">
    <name type="scientific">Trypanosoma vivax (strain Y486)</name>
    <dbReference type="NCBI Taxonomy" id="1055687"/>
    <lineage>
        <taxon>Eukaryota</taxon>
        <taxon>Discoba</taxon>
        <taxon>Euglenozoa</taxon>
        <taxon>Kinetoplastea</taxon>
        <taxon>Metakinetoplastina</taxon>
        <taxon>Trypanosomatida</taxon>
        <taxon>Trypanosomatidae</taxon>
        <taxon>Trypanosoma</taxon>
        <taxon>Duttonella</taxon>
    </lineage>
</organism>
<evidence type="ECO:0000313" key="2">
    <source>
        <dbReference type="EMBL" id="CCD21401.1"/>
    </source>
</evidence>
<dbReference type="Gene3D" id="3.60.10.10">
    <property type="entry name" value="Endonuclease/exonuclease/phosphatase"/>
    <property type="match status" value="1"/>
</dbReference>
<dbReference type="GO" id="GO:0004767">
    <property type="term" value="F:sphingomyelin phosphodiesterase activity"/>
    <property type="evidence" value="ECO:0007669"/>
    <property type="project" value="InterPro"/>
</dbReference>
<sequence>MHSKASGDYVDNNGATRMASGASNKSTGGTQVRVLSYNFNILPWGCSGFQKERITAFLSEVDKYDVLVLQEVYAASVLPYFVQRYVCFQKYLVDELRALGFHYYVISKQPSYPTLLRHSVLSDNGLVIASRFPIGQRGSYTFRNHEHVGRSVRRGCLFAEVKVPSAEEGESIIFFNVHLREKEDQNAISEHVKEMRRFIASVIGRLCANPDNVSKMPFVVAGDFNINGINLHSVGQPTKMYCDLVQELQTIGGGLREVIFDTCHNHPPTRPTKLFFPTLSKFNRNSLVAQRQDYFFVTPTVVVNEAQIRKFVANSREPYVYLSDHFGVAATLSAADTGAKARHKYTSLSIEGTSVAEEAINEHSNPIAGTKMELVVLLLMLLTANSLSWSTLLASGVLWF</sequence>
<protein>
    <submittedName>
        <fullName evidence="2">Pantothenate kinase subunit, putative</fullName>
        <ecNumber evidence="2">2.7.1.33</ecNumber>
    </submittedName>
</protein>
<keyword evidence="2" id="KW-0418">Kinase</keyword>
<name>F9WV01_TRYVY</name>
<keyword evidence="2" id="KW-0808">Transferase</keyword>
<dbReference type="GO" id="GO:0046856">
    <property type="term" value="P:phosphatidylinositol dephosphorylation"/>
    <property type="evidence" value="ECO:0007669"/>
    <property type="project" value="InterPro"/>
</dbReference>
<dbReference type="VEuPathDB" id="TriTrypDB:TvY486_0043020"/>
<dbReference type="InterPro" id="IPR038772">
    <property type="entry name" value="Sph/SMPD2-like"/>
</dbReference>
<dbReference type="EMBL" id="CAEX01007636">
    <property type="protein sequence ID" value="CCD21401.1"/>
    <property type="molecule type" value="Genomic_DNA"/>
</dbReference>
<feature type="non-terminal residue" evidence="2">
    <location>
        <position position="400"/>
    </location>
</feature>
<dbReference type="Proteomes" id="UP000009027">
    <property type="component" value="Unassembled WGS sequence"/>
</dbReference>
<dbReference type="GO" id="GO:0016791">
    <property type="term" value="F:phosphatase activity"/>
    <property type="evidence" value="ECO:0007669"/>
    <property type="project" value="InterPro"/>
</dbReference>
<dbReference type="PANTHER" id="PTHR16320:SF23">
    <property type="entry name" value="SPHINGOMYELINASE C 1"/>
    <property type="match status" value="1"/>
</dbReference>
<proteinExistence type="predicted"/>
<dbReference type="EC" id="2.7.1.33" evidence="2"/>